<proteinExistence type="predicted"/>
<dbReference type="Proteomes" id="UP000694850">
    <property type="component" value="Unplaced"/>
</dbReference>
<dbReference type="InterPro" id="IPR003599">
    <property type="entry name" value="Ig_sub"/>
</dbReference>
<dbReference type="InterPro" id="IPR003598">
    <property type="entry name" value="Ig_sub2"/>
</dbReference>
<dbReference type="SMART" id="SM00409">
    <property type="entry name" value="IG"/>
    <property type="match status" value="2"/>
</dbReference>
<evidence type="ECO:0000313" key="6">
    <source>
        <dbReference type="RefSeq" id="XP_007932890.2"/>
    </source>
</evidence>
<accession>A0A8B6ZB83</accession>
<dbReference type="SMART" id="SM00406">
    <property type="entry name" value="IGv"/>
    <property type="match status" value="2"/>
</dbReference>
<dbReference type="InterPro" id="IPR007110">
    <property type="entry name" value="Ig-like_dom"/>
</dbReference>
<gene>
    <name evidence="6" type="primary">SIRPB2</name>
</gene>
<name>A0A8B6ZB83_ORYAF</name>
<dbReference type="PROSITE" id="PS50835">
    <property type="entry name" value="IG_LIKE"/>
    <property type="match status" value="2"/>
</dbReference>
<keyword evidence="2" id="KW-1015">Disulfide bond</keyword>
<dbReference type="CTD" id="284759"/>
<protein>
    <submittedName>
        <fullName evidence="6">Signal-regulatory protein beta-2</fullName>
    </submittedName>
</protein>
<evidence type="ECO:0000313" key="5">
    <source>
        <dbReference type="Proteomes" id="UP000694850"/>
    </source>
</evidence>
<keyword evidence="3" id="KW-0325">Glycoprotein</keyword>
<dbReference type="InterPro" id="IPR051755">
    <property type="entry name" value="Ig-like_CS_Receptor"/>
</dbReference>
<dbReference type="FunFam" id="2.60.40.10:FF:000295">
    <property type="entry name" value="Tyrosine-protein phosphatase non-receptor type substrate 1"/>
    <property type="match status" value="1"/>
</dbReference>
<dbReference type="OrthoDB" id="6370831at2759"/>
<dbReference type="SUPFAM" id="SSF48726">
    <property type="entry name" value="Immunoglobulin"/>
    <property type="match status" value="2"/>
</dbReference>
<keyword evidence="4" id="KW-0393">Immunoglobulin domain</keyword>
<dbReference type="Gene3D" id="2.60.40.10">
    <property type="entry name" value="Immunoglobulins"/>
    <property type="match status" value="2"/>
</dbReference>
<dbReference type="AlphaFoldDB" id="A0A8B6ZB83"/>
<evidence type="ECO:0000256" key="1">
    <source>
        <dbReference type="ARBA" id="ARBA00022729"/>
    </source>
</evidence>
<dbReference type="PANTHER" id="PTHR19971">
    <property type="entry name" value="SIGNAL-REGULATORY PROTEIN BETA"/>
    <property type="match status" value="1"/>
</dbReference>
<dbReference type="InterPro" id="IPR036179">
    <property type="entry name" value="Ig-like_dom_sf"/>
</dbReference>
<dbReference type="SMART" id="SM00408">
    <property type="entry name" value="IGc2"/>
    <property type="match status" value="2"/>
</dbReference>
<dbReference type="InterPro" id="IPR013783">
    <property type="entry name" value="Ig-like_fold"/>
</dbReference>
<dbReference type="Pfam" id="PF07686">
    <property type="entry name" value="V-set"/>
    <property type="match status" value="2"/>
</dbReference>
<keyword evidence="1" id="KW-0732">Signal</keyword>
<keyword evidence="5" id="KW-1185">Reference proteome</keyword>
<dbReference type="InterPro" id="IPR013106">
    <property type="entry name" value="Ig_V-set"/>
</dbReference>
<dbReference type="GeneID" id="103191820"/>
<evidence type="ECO:0000256" key="2">
    <source>
        <dbReference type="ARBA" id="ARBA00023157"/>
    </source>
</evidence>
<dbReference type="RefSeq" id="XP_007932890.2">
    <property type="nucleotide sequence ID" value="XM_007934699.2"/>
</dbReference>
<sequence length="423" mass="47224">MELTISMQYLISSSYQSYKVGTVPHFADSDAESPGATLPSFNLISPLKQGQYWCEASKCGLQHPPDRRRAALYALAMPTHDYLACLPPCCLLLALFFVLSGTSEQRNMIEWQVLQPEGPMLVAKGETLLLRCTVVSSWTDDMVKWIKVRNEDQQEIYNFKHGFFPGVMPIIKRTLKPFNWDYSIYIHNVTREDSGTYHCVKFDGLSKHLEKMLDEGTSVFVMGAGDPEPDLWIIQPQELVSVTIGNTAFLNCTVLGNGPPGPIRWFRGAGLSREAIYNFEGISRLNVTAIRASGNDFSILLEDVSTEDEGTYYCVKFQRTLNRQYLSGQGTRLRVQAKFTSHQEAEFTNGSSDRVSSTGLLSTLLFAVLGLKAVMLAALLLALAAHRRRHWQEGFRIPGSVELCTSHPGARVRGERSALKGVL</sequence>
<organism evidence="5 6">
    <name type="scientific">Orycteropus afer afer</name>
    <dbReference type="NCBI Taxonomy" id="1230840"/>
    <lineage>
        <taxon>Eukaryota</taxon>
        <taxon>Metazoa</taxon>
        <taxon>Chordata</taxon>
        <taxon>Craniata</taxon>
        <taxon>Vertebrata</taxon>
        <taxon>Euteleostomi</taxon>
        <taxon>Mammalia</taxon>
        <taxon>Eutheria</taxon>
        <taxon>Afrotheria</taxon>
        <taxon>Tubulidentata</taxon>
        <taxon>Orycteropodidae</taxon>
        <taxon>Orycteropus</taxon>
    </lineage>
</organism>
<evidence type="ECO:0000256" key="4">
    <source>
        <dbReference type="ARBA" id="ARBA00023319"/>
    </source>
</evidence>
<reference evidence="6" key="1">
    <citation type="submission" date="2025-08" db="UniProtKB">
        <authorList>
            <consortium name="RefSeq"/>
        </authorList>
    </citation>
    <scope>IDENTIFICATION</scope>
</reference>
<evidence type="ECO:0000256" key="3">
    <source>
        <dbReference type="ARBA" id="ARBA00023180"/>
    </source>
</evidence>